<proteinExistence type="predicted"/>
<keyword evidence="2" id="KW-1185">Reference proteome</keyword>
<evidence type="ECO:0000313" key="1">
    <source>
        <dbReference type="EMBL" id="KAK3030722.1"/>
    </source>
</evidence>
<protein>
    <submittedName>
        <fullName evidence="1">Uncharacterized protein</fullName>
    </submittedName>
</protein>
<evidence type="ECO:0000313" key="2">
    <source>
        <dbReference type="Proteomes" id="UP001188597"/>
    </source>
</evidence>
<dbReference type="Proteomes" id="UP001188597">
    <property type="component" value="Unassembled WGS sequence"/>
</dbReference>
<comment type="caution">
    <text evidence="1">The sequence shown here is derived from an EMBL/GenBank/DDBJ whole genome shotgun (WGS) entry which is preliminary data.</text>
</comment>
<organism evidence="1 2">
    <name type="scientific">Escallonia herrerae</name>
    <dbReference type="NCBI Taxonomy" id="1293975"/>
    <lineage>
        <taxon>Eukaryota</taxon>
        <taxon>Viridiplantae</taxon>
        <taxon>Streptophyta</taxon>
        <taxon>Embryophyta</taxon>
        <taxon>Tracheophyta</taxon>
        <taxon>Spermatophyta</taxon>
        <taxon>Magnoliopsida</taxon>
        <taxon>eudicotyledons</taxon>
        <taxon>Gunneridae</taxon>
        <taxon>Pentapetalae</taxon>
        <taxon>asterids</taxon>
        <taxon>campanulids</taxon>
        <taxon>Escalloniales</taxon>
        <taxon>Escalloniaceae</taxon>
        <taxon>Escallonia</taxon>
    </lineage>
</organism>
<dbReference type="AlphaFoldDB" id="A0AA89BB62"/>
<sequence length="68" mass="7782">MEIPIAMTMLLGSVPLFCLPAKLRCSASGTKLPSGFMGVPFFGEMPNFLWYFKFLRHPDDYINSKRHK</sequence>
<accession>A0AA89BB62</accession>
<dbReference type="EMBL" id="JAVXUP010000330">
    <property type="protein sequence ID" value="KAK3030722.1"/>
    <property type="molecule type" value="Genomic_DNA"/>
</dbReference>
<name>A0AA89BB62_9ASTE</name>
<reference evidence="1" key="1">
    <citation type="submission" date="2022-12" db="EMBL/GenBank/DDBJ databases">
        <title>Draft genome assemblies for two species of Escallonia (Escalloniales).</title>
        <authorList>
            <person name="Chanderbali A."/>
            <person name="Dervinis C."/>
            <person name="Anghel I."/>
            <person name="Soltis D."/>
            <person name="Soltis P."/>
            <person name="Zapata F."/>
        </authorList>
    </citation>
    <scope>NUCLEOTIDE SEQUENCE</scope>
    <source>
        <strain evidence="1">UCBG64.0493</strain>
        <tissue evidence="1">Leaf</tissue>
    </source>
</reference>
<gene>
    <name evidence="1" type="ORF">RJ639_037219</name>
</gene>